<evidence type="ECO:0000259" key="7">
    <source>
        <dbReference type="Pfam" id="PF00482"/>
    </source>
</evidence>
<evidence type="ECO:0000256" key="5">
    <source>
        <dbReference type="ARBA" id="ARBA00023136"/>
    </source>
</evidence>
<keyword evidence="5 6" id="KW-0472">Membrane</keyword>
<keyword evidence="9" id="KW-1185">Reference proteome</keyword>
<evidence type="ECO:0000256" key="1">
    <source>
        <dbReference type="ARBA" id="ARBA00004651"/>
    </source>
</evidence>
<accession>A0A939IGW5</accession>
<dbReference type="RefSeq" id="WP_206581460.1">
    <property type="nucleotide sequence ID" value="NZ_JAFJZZ010000001.1"/>
</dbReference>
<reference evidence="8" key="1">
    <citation type="submission" date="2021-02" db="EMBL/GenBank/DDBJ databases">
        <title>Abyssanaerobacter marinus gen.nov., sp., nov, anaerobic bacterium isolated from the Onnuri vent field of Indian Ocean and suggestion of Mogibacteriaceae fam. nov., and proposal of reclassification of ambiguous this family's genus member.</title>
        <authorList>
            <person name="Kim Y.J."/>
            <person name="Yang J.-A."/>
        </authorList>
    </citation>
    <scope>NUCLEOTIDE SEQUENCE</scope>
    <source>
        <strain evidence="8">DSM 2634</strain>
    </source>
</reference>
<evidence type="ECO:0000256" key="3">
    <source>
        <dbReference type="ARBA" id="ARBA00022692"/>
    </source>
</evidence>
<dbReference type="AlphaFoldDB" id="A0A939IGW5"/>
<dbReference type="Proteomes" id="UP000664545">
    <property type="component" value="Unassembled WGS sequence"/>
</dbReference>
<evidence type="ECO:0000313" key="9">
    <source>
        <dbReference type="Proteomes" id="UP000664545"/>
    </source>
</evidence>
<name>A0A939IGW5_CLOAM</name>
<gene>
    <name evidence="8" type="ORF">JYB65_04820</name>
</gene>
<dbReference type="Pfam" id="PF00482">
    <property type="entry name" value="T2SSF"/>
    <property type="match status" value="1"/>
</dbReference>
<keyword evidence="3 6" id="KW-0812">Transmembrane</keyword>
<evidence type="ECO:0000256" key="2">
    <source>
        <dbReference type="ARBA" id="ARBA00022475"/>
    </source>
</evidence>
<evidence type="ECO:0000256" key="4">
    <source>
        <dbReference type="ARBA" id="ARBA00022989"/>
    </source>
</evidence>
<feature type="transmembrane region" description="Helical" evidence="6">
    <location>
        <begin position="351"/>
        <end position="372"/>
    </location>
</feature>
<comment type="caution">
    <text evidence="8">The sequence shown here is derived from an EMBL/GenBank/DDBJ whole genome shotgun (WGS) entry which is preliminary data.</text>
</comment>
<feature type="transmembrane region" description="Helical" evidence="6">
    <location>
        <begin position="193"/>
        <end position="210"/>
    </location>
</feature>
<dbReference type="InterPro" id="IPR018076">
    <property type="entry name" value="T2SS_GspF_dom"/>
</dbReference>
<organism evidence="8 9">
    <name type="scientific">Clostridium aminobutyricum</name>
    <dbReference type="NCBI Taxonomy" id="33953"/>
    <lineage>
        <taxon>Bacteria</taxon>
        <taxon>Bacillati</taxon>
        <taxon>Bacillota</taxon>
        <taxon>Clostridia</taxon>
        <taxon>Eubacteriales</taxon>
        <taxon>Clostridiaceae</taxon>
        <taxon>Clostridium</taxon>
    </lineage>
</organism>
<dbReference type="EMBL" id="JAFJZZ010000001">
    <property type="protein sequence ID" value="MBN7772677.1"/>
    <property type="molecule type" value="Genomic_DNA"/>
</dbReference>
<sequence length="374" mass="42967">MKKSNNFLRRIIESCIDKIFVKLPDRITGKQINFEKEFFRIYGLKNVGNEIEAIKKENLKRYVGILCCFLLLIFLSCFELLGNDQKILLTDEKGRLYIERPTKGNQSIPLMVYGKVDGNQWNKAVTLTVRAEGSNKMIETEKKEPETSEEEANVSVEQFLRTVNKSDSEKIVYLPDELSGVQSLSWEKKQSNTLPIIIFAAILALLFTYLSRYDATKKLAAKCEESISQELPEFLNKIVLLMNAGLVLTAAFERIVRDYGERKFGNQSYFYNQLEEIHTKTAQVNSPLIVELKLFAERSRNREFMRLTNVMADNLDKGTELVSKLQAESSFLWFERKKKAEEKGKLAETKLTIPLAIQLLVLIMITVAPAMMEM</sequence>
<evidence type="ECO:0000313" key="8">
    <source>
        <dbReference type="EMBL" id="MBN7772677.1"/>
    </source>
</evidence>
<comment type="subcellular location">
    <subcellularLocation>
        <location evidence="1">Cell membrane</location>
        <topology evidence="1">Multi-pass membrane protein</topology>
    </subcellularLocation>
</comment>
<dbReference type="GO" id="GO:0005886">
    <property type="term" value="C:plasma membrane"/>
    <property type="evidence" value="ECO:0007669"/>
    <property type="project" value="UniProtKB-SubCell"/>
</dbReference>
<proteinExistence type="predicted"/>
<feature type="transmembrane region" description="Helical" evidence="6">
    <location>
        <begin position="62"/>
        <end position="81"/>
    </location>
</feature>
<keyword evidence="2" id="KW-1003">Cell membrane</keyword>
<evidence type="ECO:0000256" key="6">
    <source>
        <dbReference type="SAM" id="Phobius"/>
    </source>
</evidence>
<feature type="domain" description="Type II secretion system protein GspF" evidence="7">
    <location>
        <begin position="234"/>
        <end position="369"/>
    </location>
</feature>
<keyword evidence="4 6" id="KW-1133">Transmembrane helix</keyword>
<protein>
    <submittedName>
        <fullName evidence="8">Type II secretion system F family protein</fullName>
    </submittedName>
</protein>